<dbReference type="Proteomes" id="UP000636956">
    <property type="component" value="Unassembled WGS sequence"/>
</dbReference>
<name>A0A917PPN5_9MICO</name>
<gene>
    <name evidence="1" type="ORF">GCM10011372_26100</name>
</gene>
<accession>A0A917PPN5</accession>
<dbReference type="Pfam" id="PF08310">
    <property type="entry name" value="LGFP"/>
    <property type="match status" value="1"/>
</dbReference>
<dbReference type="AlphaFoldDB" id="A0A917PPN5"/>
<comment type="caution">
    <text evidence="1">The sequence shown here is derived from an EMBL/GenBank/DDBJ whole genome shotgun (WGS) entry which is preliminary data.</text>
</comment>
<keyword evidence="2" id="KW-1185">Reference proteome</keyword>
<dbReference type="InterPro" id="IPR013207">
    <property type="entry name" value="LGFP"/>
</dbReference>
<proteinExistence type="predicted"/>
<evidence type="ECO:0000313" key="1">
    <source>
        <dbReference type="EMBL" id="GGJ86449.1"/>
    </source>
</evidence>
<reference evidence="1" key="1">
    <citation type="journal article" date="2014" name="Int. J. Syst. Evol. Microbiol.">
        <title>Complete genome sequence of Corynebacterium casei LMG S-19264T (=DSM 44701T), isolated from a smear-ripened cheese.</title>
        <authorList>
            <consortium name="US DOE Joint Genome Institute (JGI-PGF)"/>
            <person name="Walter F."/>
            <person name="Albersmeier A."/>
            <person name="Kalinowski J."/>
            <person name="Ruckert C."/>
        </authorList>
    </citation>
    <scope>NUCLEOTIDE SEQUENCE</scope>
    <source>
        <strain evidence="1">CGMCC 1.8984</strain>
    </source>
</reference>
<sequence length="108" mass="11566">MDQRMTGPSHASIHWTARHGAAVVHGMVRDVWSLLGWERSALGLPVADVGFDHDTLEFGGCFEHGTITWSPAGGPDVVITAPATSDRDLDADECDRLGRVAADFAPRA</sequence>
<reference evidence="1" key="2">
    <citation type="submission" date="2020-09" db="EMBL/GenBank/DDBJ databases">
        <authorList>
            <person name="Sun Q."/>
            <person name="Zhou Y."/>
        </authorList>
    </citation>
    <scope>NUCLEOTIDE SEQUENCE</scope>
    <source>
        <strain evidence="1">CGMCC 1.8984</strain>
    </source>
</reference>
<dbReference type="EMBL" id="BMMD01000015">
    <property type="protein sequence ID" value="GGJ86449.1"/>
    <property type="molecule type" value="Genomic_DNA"/>
</dbReference>
<protein>
    <submittedName>
        <fullName evidence="1">Uncharacterized protein</fullName>
    </submittedName>
</protein>
<organism evidence="1 2">
    <name type="scientific">Agromyces bauzanensis</name>
    <dbReference type="NCBI Taxonomy" id="1308924"/>
    <lineage>
        <taxon>Bacteria</taxon>
        <taxon>Bacillati</taxon>
        <taxon>Actinomycetota</taxon>
        <taxon>Actinomycetes</taxon>
        <taxon>Micrococcales</taxon>
        <taxon>Microbacteriaceae</taxon>
        <taxon>Agromyces</taxon>
    </lineage>
</organism>
<dbReference type="RefSeq" id="WP_188743872.1">
    <property type="nucleotide sequence ID" value="NZ_BAABFW010000040.1"/>
</dbReference>
<evidence type="ECO:0000313" key="2">
    <source>
        <dbReference type="Proteomes" id="UP000636956"/>
    </source>
</evidence>